<dbReference type="OrthoDB" id="3226064at2759"/>
<dbReference type="Proteomes" id="UP000054007">
    <property type="component" value="Unassembled WGS sequence"/>
</dbReference>
<dbReference type="EMBL" id="KN880576">
    <property type="protein sequence ID" value="KIY65817.1"/>
    <property type="molecule type" value="Genomic_DNA"/>
</dbReference>
<evidence type="ECO:0000313" key="2">
    <source>
        <dbReference type="Proteomes" id="UP000054007"/>
    </source>
</evidence>
<name>A0A0D7B5Q1_9AGAR</name>
<dbReference type="AlphaFoldDB" id="A0A0D7B5Q1"/>
<gene>
    <name evidence="1" type="ORF">CYLTODRAFT_424008</name>
</gene>
<organism evidence="1 2">
    <name type="scientific">Cylindrobasidium torrendii FP15055 ss-10</name>
    <dbReference type="NCBI Taxonomy" id="1314674"/>
    <lineage>
        <taxon>Eukaryota</taxon>
        <taxon>Fungi</taxon>
        <taxon>Dikarya</taxon>
        <taxon>Basidiomycota</taxon>
        <taxon>Agaricomycotina</taxon>
        <taxon>Agaricomycetes</taxon>
        <taxon>Agaricomycetidae</taxon>
        <taxon>Agaricales</taxon>
        <taxon>Marasmiineae</taxon>
        <taxon>Physalacriaceae</taxon>
        <taxon>Cylindrobasidium</taxon>
    </lineage>
</organism>
<reference evidence="1 2" key="1">
    <citation type="journal article" date="2015" name="Fungal Genet. Biol.">
        <title>Evolution of novel wood decay mechanisms in Agaricales revealed by the genome sequences of Fistulina hepatica and Cylindrobasidium torrendii.</title>
        <authorList>
            <person name="Floudas D."/>
            <person name="Held B.W."/>
            <person name="Riley R."/>
            <person name="Nagy L.G."/>
            <person name="Koehler G."/>
            <person name="Ransdell A.S."/>
            <person name="Younus H."/>
            <person name="Chow J."/>
            <person name="Chiniquy J."/>
            <person name="Lipzen A."/>
            <person name="Tritt A."/>
            <person name="Sun H."/>
            <person name="Haridas S."/>
            <person name="LaButti K."/>
            <person name="Ohm R.A."/>
            <person name="Kues U."/>
            <person name="Blanchette R.A."/>
            <person name="Grigoriev I.V."/>
            <person name="Minto R.E."/>
            <person name="Hibbett D.S."/>
        </authorList>
    </citation>
    <scope>NUCLEOTIDE SEQUENCE [LARGE SCALE GENOMIC DNA]</scope>
    <source>
        <strain evidence="1 2">FP15055 ss-10</strain>
    </source>
</reference>
<dbReference type="SUPFAM" id="SSF81383">
    <property type="entry name" value="F-box domain"/>
    <property type="match status" value="1"/>
</dbReference>
<evidence type="ECO:0008006" key="3">
    <source>
        <dbReference type="Google" id="ProtNLM"/>
    </source>
</evidence>
<proteinExistence type="predicted"/>
<accession>A0A0D7B5Q1</accession>
<protein>
    <recommendedName>
        <fullName evidence="3">F-box domain-containing protein</fullName>
    </recommendedName>
</protein>
<keyword evidence="2" id="KW-1185">Reference proteome</keyword>
<dbReference type="STRING" id="1314674.A0A0D7B5Q1"/>
<evidence type="ECO:0000313" key="1">
    <source>
        <dbReference type="EMBL" id="KIY65817.1"/>
    </source>
</evidence>
<sequence>MAQTSPFVLLPVELIEAIAVYSALPDTPYSLAALAQTCTLLRGLLYQTTDTHLWREVFLATFDSPSSLEAVLGISEHHYDYDWAGEFKARTGVHPTAAAVLAATFEAPPIPPFEHAHKFGVIPLPDRHRTSETRNSRWIADVLRRSAFSPEFESSSKLQWLYGPPPFVDTDEKIRRACKVAVYDLRYLSPKRCWGPFLPTSGAVDKDETQAQMPIYSLRINLDIPDESDDPDDPDYIEHAEDASDIARAASSIRAVYLQLDGNPLEPQQTSIHPEFPHTLIPDYDWLAAARLLIEENIRERAFIVFPDSADEHAFLAEVKALRKLEVLRMGGQPEYWDHVGDRWKGLLESRPDKGKMKQGEVDGWDWAGVEGEYRRIVCWMDYRELILHNFYGTSVAPPPALRYNSETTRVFPMRLKVAGYAPPPDPPADYEQLSVQDKLPYLLPIIEVEGAARGSDVDATASREISGTVRMIGDGTVRWQLTSAEEGSGDPEWVVDCVQMGAPGSAMGIMGLWTGAAHEKTDPIGPSWAWKIN</sequence>
<dbReference type="InterPro" id="IPR036047">
    <property type="entry name" value="F-box-like_dom_sf"/>
</dbReference>